<protein>
    <submittedName>
        <fullName evidence="2">Uncharacterized protein</fullName>
    </submittedName>
</protein>
<sequence length="75" mass="7918">MTDHETPEGASRPLSPLQAYMVERGDGLDPRMIEALAQKGSVSGPAPNDGPTAANVINVDFRGKRPSKRSGKQTG</sequence>
<dbReference type="EMBL" id="JACYXJ010000006">
    <property type="protein sequence ID" value="MBD8878025.1"/>
    <property type="molecule type" value="Genomic_DNA"/>
</dbReference>
<dbReference type="RefSeq" id="WP_192110462.1">
    <property type="nucleotide sequence ID" value="NZ_JACYXJ010000006.1"/>
</dbReference>
<feature type="region of interest" description="Disordered" evidence="1">
    <location>
        <begin position="40"/>
        <end position="75"/>
    </location>
</feature>
<keyword evidence="3" id="KW-1185">Reference proteome</keyword>
<proteinExistence type="predicted"/>
<evidence type="ECO:0000313" key="3">
    <source>
        <dbReference type="Proteomes" id="UP000615687"/>
    </source>
</evidence>
<accession>A0ABR9CDS5</accession>
<gene>
    <name evidence="2" type="ORF">IG617_17160</name>
</gene>
<comment type="caution">
    <text evidence="2">The sequence shown here is derived from an EMBL/GenBank/DDBJ whole genome shotgun (WGS) entry which is preliminary data.</text>
</comment>
<name>A0ABR9CDS5_9HYPH</name>
<dbReference type="Proteomes" id="UP000615687">
    <property type="component" value="Unassembled WGS sequence"/>
</dbReference>
<organism evidence="2 3">
    <name type="scientific">Roseibium polysiphoniae</name>
    <dbReference type="NCBI Taxonomy" id="2571221"/>
    <lineage>
        <taxon>Bacteria</taxon>
        <taxon>Pseudomonadati</taxon>
        <taxon>Pseudomonadota</taxon>
        <taxon>Alphaproteobacteria</taxon>
        <taxon>Hyphomicrobiales</taxon>
        <taxon>Stappiaceae</taxon>
        <taxon>Roseibium</taxon>
    </lineage>
</organism>
<reference evidence="2 3" key="1">
    <citation type="submission" date="2020-09" db="EMBL/GenBank/DDBJ databases">
        <title>The genome sequence of type strain Labrenzia polysiphoniae KACC 19711.</title>
        <authorList>
            <person name="Liu Y."/>
        </authorList>
    </citation>
    <scope>NUCLEOTIDE SEQUENCE [LARGE SCALE GENOMIC DNA]</scope>
    <source>
        <strain evidence="2 3">KACC 19711</strain>
    </source>
</reference>
<evidence type="ECO:0000256" key="1">
    <source>
        <dbReference type="SAM" id="MobiDB-lite"/>
    </source>
</evidence>
<evidence type="ECO:0000313" key="2">
    <source>
        <dbReference type="EMBL" id="MBD8878025.1"/>
    </source>
</evidence>
<feature type="compositionally biased region" description="Basic residues" evidence="1">
    <location>
        <begin position="64"/>
        <end position="75"/>
    </location>
</feature>